<comment type="caution">
    <text evidence="10">The sequence shown here is derived from an EMBL/GenBank/DDBJ whole genome shotgun (WGS) entry which is preliminary data.</text>
</comment>
<dbReference type="SMART" id="SM00986">
    <property type="entry name" value="UDG"/>
    <property type="match status" value="1"/>
</dbReference>
<dbReference type="GO" id="GO:0051539">
    <property type="term" value="F:4 iron, 4 sulfur cluster binding"/>
    <property type="evidence" value="ECO:0007669"/>
    <property type="project" value="UniProtKB-KW"/>
</dbReference>
<evidence type="ECO:0000259" key="9">
    <source>
        <dbReference type="SMART" id="SM00986"/>
    </source>
</evidence>
<gene>
    <name evidence="10" type="ORF">DEM25_010735</name>
</gene>
<dbReference type="Pfam" id="PF03167">
    <property type="entry name" value="UDG"/>
    <property type="match status" value="1"/>
</dbReference>
<evidence type="ECO:0000256" key="2">
    <source>
        <dbReference type="ARBA" id="ARBA00022723"/>
    </source>
</evidence>
<keyword evidence="4" id="KW-0378">Hydrolase</keyword>
<dbReference type="InterPro" id="IPR051536">
    <property type="entry name" value="UDG_Type-4/5"/>
</dbReference>
<dbReference type="GO" id="GO:0046872">
    <property type="term" value="F:metal ion binding"/>
    <property type="evidence" value="ECO:0007669"/>
    <property type="project" value="UniProtKB-KW"/>
</dbReference>
<keyword evidence="1" id="KW-0004">4Fe-4S</keyword>
<evidence type="ECO:0000256" key="5">
    <source>
        <dbReference type="ARBA" id="ARBA00023004"/>
    </source>
</evidence>
<evidence type="ECO:0000256" key="3">
    <source>
        <dbReference type="ARBA" id="ARBA00022763"/>
    </source>
</evidence>
<feature type="region of interest" description="Disordered" evidence="8">
    <location>
        <begin position="29"/>
        <end position="67"/>
    </location>
</feature>
<dbReference type="GO" id="GO:0006281">
    <property type="term" value="P:DNA repair"/>
    <property type="evidence" value="ECO:0007669"/>
    <property type="project" value="UniProtKB-KW"/>
</dbReference>
<dbReference type="PANTHER" id="PTHR33693">
    <property type="entry name" value="TYPE-5 URACIL-DNA GLYCOSYLASE"/>
    <property type="match status" value="1"/>
</dbReference>
<dbReference type="InterPro" id="IPR005122">
    <property type="entry name" value="Uracil-DNA_glycosylase-like"/>
</dbReference>
<evidence type="ECO:0000256" key="1">
    <source>
        <dbReference type="ARBA" id="ARBA00022485"/>
    </source>
</evidence>
<evidence type="ECO:0000256" key="8">
    <source>
        <dbReference type="SAM" id="MobiDB-lite"/>
    </source>
</evidence>
<feature type="domain" description="Uracil-DNA glycosylase-like" evidence="9">
    <location>
        <begin position="117"/>
        <end position="268"/>
    </location>
</feature>
<dbReference type="EMBL" id="QFWV02000006">
    <property type="protein sequence ID" value="RKF06716.1"/>
    <property type="molecule type" value="Genomic_DNA"/>
</dbReference>
<name>A0A3A8A9W8_9HYPH</name>
<reference evidence="10 11" key="1">
    <citation type="journal article" date="2018" name="Int. J. Syst. Bacteriol.">
        <title>Oceaniradius stylonemae gen. nov., sp. nov., isolated from a red alga, Stylonema cornu-cervi.</title>
        <authorList>
            <person name="Jeong S."/>
        </authorList>
    </citation>
    <scope>NUCLEOTIDE SEQUENCE [LARGE SCALE GENOMIC DNA]</scope>
    <source>
        <strain evidence="10 11">StC1</strain>
    </source>
</reference>
<evidence type="ECO:0000313" key="10">
    <source>
        <dbReference type="EMBL" id="RKF06716.1"/>
    </source>
</evidence>
<dbReference type="OrthoDB" id="5290748at2"/>
<dbReference type="AlphaFoldDB" id="A0A3A8A9W8"/>
<keyword evidence="6" id="KW-0411">Iron-sulfur</keyword>
<dbReference type="PANTHER" id="PTHR33693:SF1">
    <property type="entry name" value="TYPE-4 URACIL-DNA GLYCOSYLASE"/>
    <property type="match status" value="1"/>
</dbReference>
<keyword evidence="7" id="KW-0234">DNA repair</keyword>
<feature type="compositionally biased region" description="Low complexity" evidence="8">
    <location>
        <begin position="45"/>
        <end position="55"/>
    </location>
</feature>
<keyword evidence="2" id="KW-0479">Metal-binding</keyword>
<evidence type="ECO:0000256" key="4">
    <source>
        <dbReference type="ARBA" id="ARBA00022801"/>
    </source>
</evidence>
<protein>
    <submittedName>
        <fullName evidence="10">Uracil-DNA glycosylase</fullName>
    </submittedName>
</protein>
<sequence length="281" mass="29638">MTATADPSRAEFEQLLRFYADSGLDFALDAEPGDRFEAPAPPAQPAVARPAPSAPNQEPAAGRPAANLAQPARIPDDQAVGLAQQTAAGAADLDALRAAVEAFEGCNLKRSARSTIFEGGTRGAHVMLVGAAPSRDDDKNAEAFSGIDGILLGKMLAAIGLDSKADIYAGFCVPWTVPGGERPTPLHMKICAPLLHRQIALARPRLIVALGNAASQQLHGSKKTIMQLRGTWAETDFGAGAVPVTALFDPAFLREQPRFKRMAWLDLLALKKRLTGDGNTA</sequence>
<accession>A0A3A8A9W8</accession>
<keyword evidence="11" id="KW-1185">Reference proteome</keyword>
<dbReference type="RefSeq" id="WP_109767271.1">
    <property type="nucleotide sequence ID" value="NZ_QFWV02000006.1"/>
</dbReference>
<dbReference type="Gene3D" id="3.40.470.10">
    <property type="entry name" value="Uracil-DNA glycosylase-like domain"/>
    <property type="match status" value="1"/>
</dbReference>
<dbReference type="CDD" id="cd10030">
    <property type="entry name" value="UDG-F4_TTUDGA_SPO1dp_like"/>
    <property type="match status" value="1"/>
</dbReference>
<keyword evidence="5" id="KW-0408">Iron</keyword>
<dbReference type="InterPro" id="IPR036895">
    <property type="entry name" value="Uracil-DNA_glycosylase-like_sf"/>
</dbReference>
<proteinExistence type="predicted"/>
<dbReference type="SMART" id="SM00987">
    <property type="entry name" value="UreE_C"/>
    <property type="match status" value="1"/>
</dbReference>
<evidence type="ECO:0000256" key="7">
    <source>
        <dbReference type="ARBA" id="ARBA00023204"/>
    </source>
</evidence>
<keyword evidence="3" id="KW-0227">DNA damage</keyword>
<dbReference type="Proteomes" id="UP000246132">
    <property type="component" value="Unassembled WGS sequence"/>
</dbReference>
<dbReference type="SUPFAM" id="SSF52141">
    <property type="entry name" value="Uracil-DNA glycosylase-like"/>
    <property type="match status" value="1"/>
</dbReference>
<organism evidence="10 11">
    <name type="scientific">Oceaniradius stylonematis</name>
    <dbReference type="NCBI Taxonomy" id="2184161"/>
    <lineage>
        <taxon>Bacteria</taxon>
        <taxon>Pseudomonadati</taxon>
        <taxon>Pseudomonadota</taxon>
        <taxon>Alphaproteobacteria</taxon>
        <taxon>Hyphomicrobiales</taxon>
        <taxon>Ahrensiaceae</taxon>
        <taxon>Oceaniradius</taxon>
    </lineage>
</organism>
<dbReference type="GO" id="GO:0097506">
    <property type="term" value="F:deaminated base DNA N-glycosylase activity"/>
    <property type="evidence" value="ECO:0007669"/>
    <property type="project" value="UniProtKB-ARBA"/>
</dbReference>
<evidence type="ECO:0000256" key="6">
    <source>
        <dbReference type="ARBA" id="ARBA00023014"/>
    </source>
</evidence>
<evidence type="ECO:0000313" key="11">
    <source>
        <dbReference type="Proteomes" id="UP000246132"/>
    </source>
</evidence>